<dbReference type="Pfam" id="PF00211">
    <property type="entry name" value="Guanylate_cyc"/>
    <property type="match status" value="1"/>
</dbReference>
<dbReference type="PROSITE" id="PS50125">
    <property type="entry name" value="GUANYLATE_CYCLASE_2"/>
    <property type="match status" value="1"/>
</dbReference>
<keyword evidence="3" id="KW-1185">Reference proteome</keyword>
<dbReference type="InterPro" id="IPR029787">
    <property type="entry name" value="Nucleotide_cyclase"/>
</dbReference>
<dbReference type="AlphaFoldDB" id="A0A9K3DCL7"/>
<gene>
    <name evidence="2" type="ORF">KIPB_015220</name>
</gene>
<dbReference type="Proteomes" id="UP000265618">
    <property type="component" value="Unassembled WGS sequence"/>
</dbReference>
<organism evidence="2 3">
    <name type="scientific">Kipferlia bialata</name>
    <dbReference type="NCBI Taxonomy" id="797122"/>
    <lineage>
        <taxon>Eukaryota</taxon>
        <taxon>Metamonada</taxon>
        <taxon>Carpediemonas-like organisms</taxon>
        <taxon>Kipferlia</taxon>
    </lineage>
</organism>
<feature type="non-terminal residue" evidence="2">
    <location>
        <position position="1"/>
    </location>
</feature>
<evidence type="ECO:0000259" key="1">
    <source>
        <dbReference type="PROSITE" id="PS50125"/>
    </source>
</evidence>
<accession>A0A9K3DCL7</accession>
<dbReference type="GO" id="GO:0035556">
    <property type="term" value="P:intracellular signal transduction"/>
    <property type="evidence" value="ECO:0007669"/>
    <property type="project" value="InterPro"/>
</dbReference>
<protein>
    <recommendedName>
        <fullName evidence="1">Guanylate cyclase domain-containing protein</fullName>
    </recommendedName>
</protein>
<proteinExistence type="predicted"/>
<dbReference type="EMBL" id="BDIP01008368">
    <property type="protein sequence ID" value="GIQ91810.1"/>
    <property type="molecule type" value="Genomic_DNA"/>
</dbReference>
<name>A0A9K3DCL7_9EUKA</name>
<evidence type="ECO:0000313" key="2">
    <source>
        <dbReference type="EMBL" id="GIQ91810.1"/>
    </source>
</evidence>
<sequence>IKMLHSCQASFAASGVPLHVRCGLAVGPAFACVIGSVRVSYDIFGLAPARARLMEELSPVGSVTVSRDVYELLSHGPGLYMAECLRKSTHGRRGSYTRDISLPRTFIFGDVVTKNPQSTSAVQALLETAKDLLETNYFPSSSDDSDHAIERAETALQAMVERCCGPEVPVGEETCDYFERCKAKGETLPFMQAPHGVALSVT</sequence>
<feature type="domain" description="Guanylate cyclase" evidence="1">
    <location>
        <begin position="1"/>
        <end position="55"/>
    </location>
</feature>
<evidence type="ECO:0000313" key="3">
    <source>
        <dbReference type="Proteomes" id="UP000265618"/>
    </source>
</evidence>
<dbReference type="SUPFAM" id="SSF55073">
    <property type="entry name" value="Nucleotide cyclase"/>
    <property type="match status" value="1"/>
</dbReference>
<feature type="non-terminal residue" evidence="2">
    <location>
        <position position="202"/>
    </location>
</feature>
<dbReference type="Gene3D" id="3.30.70.1230">
    <property type="entry name" value="Nucleotide cyclase"/>
    <property type="match status" value="1"/>
</dbReference>
<dbReference type="GO" id="GO:0009190">
    <property type="term" value="P:cyclic nucleotide biosynthetic process"/>
    <property type="evidence" value="ECO:0007669"/>
    <property type="project" value="InterPro"/>
</dbReference>
<reference evidence="2 3" key="1">
    <citation type="journal article" date="2018" name="PLoS ONE">
        <title>The draft genome of Kipferlia bialata reveals reductive genome evolution in fornicate parasites.</title>
        <authorList>
            <person name="Tanifuji G."/>
            <person name="Takabayashi S."/>
            <person name="Kume K."/>
            <person name="Takagi M."/>
            <person name="Nakayama T."/>
            <person name="Kamikawa R."/>
            <person name="Inagaki Y."/>
            <person name="Hashimoto T."/>
        </authorList>
    </citation>
    <scope>NUCLEOTIDE SEQUENCE [LARGE SCALE GENOMIC DNA]</scope>
    <source>
        <strain evidence="2">NY0173</strain>
    </source>
</reference>
<comment type="caution">
    <text evidence="2">The sequence shown here is derived from an EMBL/GenBank/DDBJ whole genome shotgun (WGS) entry which is preliminary data.</text>
</comment>
<dbReference type="InterPro" id="IPR001054">
    <property type="entry name" value="A/G_cyclase"/>
</dbReference>